<keyword evidence="1" id="KW-0812">Transmembrane</keyword>
<keyword evidence="1" id="KW-1133">Transmembrane helix</keyword>
<sequence length="70" mass="8524">MLPYLIVYDSTYWLFPPLFTAFALGRRFRPQKYSFLCEKHHKIGKKWHKDKKKYTFLGKKRKKSAKNLAE</sequence>
<gene>
    <name evidence="3" type="ORF">DW192_11750</name>
    <name evidence="2" type="ORF">DWV53_01345</name>
</gene>
<evidence type="ECO:0000313" key="5">
    <source>
        <dbReference type="Proteomes" id="UP000285776"/>
    </source>
</evidence>
<accession>A0A3R6EB57</accession>
<proteinExistence type="predicted"/>
<feature type="transmembrane region" description="Helical" evidence="1">
    <location>
        <begin position="6"/>
        <end position="25"/>
    </location>
</feature>
<reference evidence="4 5" key="1">
    <citation type="submission" date="2018-08" db="EMBL/GenBank/DDBJ databases">
        <title>A genome reference for cultivated species of the human gut microbiota.</title>
        <authorList>
            <person name="Zou Y."/>
            <person name="Xue W."/>
            <person name="Luo G."/>
        </authorList>
    </citation>
    <scope>NUCLEOTIDE SEQUENCE [LARGE SCALE GENOMIC DNA]</scope>
    <source>
        <strain evidence="2 5">AF10-17</strain>
        <strain evidence="3 4">AM16-54</strain>
    </source>
</reference>
<protein>
    <submittedName>
        <fullName evidence="3">Uncharacterized protein</fullName>
    </submittedName>
</protein>
<evidence type="ECO:0000313" key="3">
    <source>
        <dbReference type="EMBL" id="RHH79392.1"/>
    </source>
</evidence>
<dbReference type="AlphaFoldDB" id="A0A3R6EB57"/>
<keyword evidence="1" id="KW-0472">Membrane</keyword>
<evidence type="ECO:0000313" key="2">
    <source>
        <dbReference type="EMBL" id="RGW82402.1"/>
    </source>
</evidence>
<dbReference type="EMBL" id="QRKB01000032">
    <property type="protein sequence ID" value="RHH79392.1"/>
    <property type="molecule type" value="Genomic_DNA"/>
</dbReference>
<dbReference type="EMBL" id="QSAV01000003">
    <property type="protein sequence ID" value="RGW82402.1"/>
    <property type="molecule type" value="Genomic_DNA"/>
</dbReference>
<dbReference type="Proteomes" id="UP000285776">
    <property type="component" value="Unassembled WGS sequence"/>
</dbReference>
<comment type="caution">
    <text evidence="3">The sequence shown here is derived from an EMBL/GenBank/DDBJ whole genome shotgun (WGS) entry which is preliminary data.</text>
</comment>
<dbReference type="Proteomes" id="UP000284548">
    <property type="component" value="Unassembled WGS sequence"/>
</dbReference>
<name>A0A3R6EB57_9BACT</name>
<organism evidence="3 4">
    <name type="scientific">Segatella copri</name>
    <dbReference type="NCBI Taxonomy" id="165179"/>
    <lineage>
        <taxon>Bacteria</taxon>
        <taxon>Pseudomonadati</taxon>
        <taxon>Bacteroidota</taxon>
        <taxon>Bacteroidia</taxon>
        <taxon>Bacteroidales</taxon>
        <taxon>Prevotellaceae</taxon>
        <taxon>Segatella</taxon>
    </lineage>
</organism>
<evidence type="ECO:0000256" key="1">
    <source>
        <dbReference type="SAM" id="Phobius"/>
    </source>
</evidence>
<evidence type="ECO:0000313" key="4">
    <source>
        <dbReference type="Proteomes" id="UP000284548"/>
    </source>
</evidence>